<dbReference type="GO" id="GO:0005524">
    <property type="term" value="F:ATP binding"/>
    <property type="evidence" value="ECO:0007669"/>
    <property type="project" value="InterPro"/>
</dbReference>
<dbReference type="InterPro" id="IPR002611">
    <property type="entry name" value="IstB_ATP-bd"/>
</dbReference>
<dbReference type="PANTHER" id="PTHR30050">
    <property type="entry name" value="CHROMOSOMAL REPLICATION INITIATOR PROTEIN DNAA"/>
    <property type="match status" value="1"/>
</dbReference>
<proteinExistence type="predicted"/>
<dbReference type="EMBL" id="MATO01000034">
    <property type="protein sequence ID" value="OCS90907.1"/>
    <property type="molecule type" value="Genomic_DNA"/>
</dbReference>
<dbReference type="SMART" id="SM00382">
    <property type="entry name" value="AAA"/>
    <property type="match status" value="1"/>
</dbReference>
<keyword evidence="3" id="KW-1185">Reference proteome</keyword>
<evidence type="ECO:0000313" key="3">
    <source>
        <dbReference type="Proteomes" id="UP000093482"/>
    </source>
</evidence>
<accession>A0A1C0YUP8</accession>
<dbReference type="AlphaFoldDB" id="A0A1C0YUP8"/>
<feature type="domain" description="AAA+ ATPase" evidence="1">
    <location>
        <begin position="105"/>
        <end position="241"/>
    </location>
</feature>
<gene>
    <name evidence="2" type="ORF">A6K76_01755</name>
</gene>
<dbReference type="PANTHER" id="PTHR30050:SF8">
    <property type="entry name" value="PRIMOSOMAL PROTEIN DNAI"/>
    <property type="match status" value="1"/>
</dbReference>
<protein>
    <recommendedName>
        <fullName evidence="1">AAA+ ATPase domain-containing protein</fullName>
    </recommendedName>
</protein>
<dbReference type="GO" id="GO:0006260">
    <property type="term" value="P:DNA replication"/>
    <property type="evidence" value="ECO:0007669"/>
    <property type="project" value="TreeGrafter"/>
</dbReference>
<comment type="caution">
    <text evidence="2">The sequence shown here is derived from an EMBL/GenBank/DDBJ whole genome shotgun (WGS) entry which is preliminary data.</text>
</comment>
<dbReference type="Gene3D" id="3.40.50.300">
    <property type="entry name" value="P-loop containing nucleotide triphosphate hydrolases"/>
    <property type="match status" value="1"/>
</dbReference>
<dbReference type="Pfam" id="PF01695">
    <property type="entry name" value="IstB_IS21"/>
    <property type="match status" value="1"/>
</dbReference>
<dbReference type="InterPro" id="IPR027417">
    <property type="entry name" value="P-loop_NTPase"/>
</dbReference>
<dbReference type="CDD" id="cd00009">
    <property type="entry name" value="AAA"/>
    <property type="match status" value="1"/>
</dbReference>
<organism evidence="2 3">
    <name type="scientific">Caryophanon latum</name>
    <dbReference type="NCBI Taxonomy" id="33977"/>
    <lineage>
        <taxon>Bacteria</taxon>
        <taxon>Bacillati</taxon>
        <taxon>Bacillota</taxon>
        <taxon>Bacilli</taxon>
        <taxon>Bacillales</taxon>
        <taxon>Caryophanaceae</taxon>
        <taxon>Caryophanon</taxon>
    </lineage>
</organism>
<name>A0A1C0YUP8_9BACL</name>
<dbReference type="SUPFAM" id="SSF52540">
    <property type="entry name" value="P-loop containing nucleoside triphosphate hydrolases"/>
    <property type="match status" value="1"/>
</dbReference>
<sequence length="260" mass="29992">MGSTFSTKVCSVHHKRLQHVNGVDVCWLCEADKLTAETSRQMHEQLTKHRAKKQYNTLYHESVLTDETLRHATFDTYTENVFQGTEEFINKQQAMQACDDYRQGEVFNTFLTGDTGVGKSHLAMAMLHELNETDGQHRSCVFIDIDEALRRVRGSYSDKESTFTEHYVIDLMSRVDFLVIDDIGAEVGNIKTDKSASDFVNRVLRAVLNARQNKSTIITTNLTRAQLEAMYDKKLISRMMRNVQLIKFEQASDKRVRRRK</sequence>
<dbReference type="InterPro" id="IPR003593">
    <property type="entry name" value="AAA+_ATPase"/>
</dbReference>
<evidence type="ECO:0000259" key="1">
    <source>
        <dbReference type="SMART" id="SM00382"/>
    </source>
</evidence>
<reference evidence="2 3" key="1">
    <citation type="submission" date="2016-07" db="EMBL/GenBank/DDBJ databases">
        <title>Caryophanon latum genome sequencing.</title>
        <authorList>
            <person name="Verma A."/>
            <person name="Pal Y."/>
            <person name="Krishnamurthi S."/>
        </authorList>
    </citation>
    <scope>NUCLEOTIDE SEQUENCE [LARGE SCALE GENOMIC DNA]</scope>
    <source>
        <strain evidence="2 3">DSM 14151</strain>
    </source>
</reference>
<evidence type="ECO:0000313" key="2">
    <source>
        <dbReference type="EMBL" id="OCS90907.1"/>
    </source>
</evidence>
<dbReference type="Proteomes" id="UP000093482">
    <property type="component" value="Unassembled WGS sequence"/>
</dbReference>